<dbReference type="InterPro" id="IPR019137">
    <property type="entry name" value="Nck-associated_protein-1"/>
</dbReference>
<dbReference type="AlphaFoldDB" id="A0ABD6F0L4"/>
<gene>
    <name evidence="2" type="ORF">AB6A40_009807</name>
</gene>
<dbReference type="EMBL" id="JBGFUD010011102">
    <property type="protein sequence ID" value="MFH4983098.1"/>
    <property type="molecule type" value="Genomic_DNA"/>
</dbReference>
<sequence>MSKQSVTQMKLAEKLLILNDRTVGMLTRIYNIKKGCSDSKTKPTFLSERSLEAALKHIVRKFPVTDTRLNGTVFNQVNSMKQEILKSLSLYYYTFVDFLDLKDHVMQLLTDMDAAQVSLDITINYDLTAGYLNLLTNLICLMILLSRVDDRKAVLGLYNAAFEMTNGRSEESFPRLGQMVLDYENPLKRLSEDLGPLNRLVHASLISLSSVYERRNISAEAWRKSQMLSLISSPQQILYAAQTDTIACEYLSLDVMDRWIILGVSVFHNSLLHNSVISNLWQRALQSSLAIRLFRDEILVVHPIIQNLFESVKGYGKKIQEVKDHYSVALQTSLVVHRERRRFLRGALRELALLISDQPGLLGPKILFVWMALSFSRDEVLWLLRHDEIWPTSTSKKYKRTDDVADRQLPELLFYMHELRYLVQKHTSVIQTYYSQYVIGYDALALTEIIQSLKNISEDESTLLSDFCSDISRLNLDEVDLGALRLDWFRFQAYVSVGRSPFVLNANRQLAVTMNTTIFHLKMTDLLDDMLKETSDLSIYCFYMGQLESQLKECLHLPVQARYAISFAYVCAHFPNCLHDLCPEERTHINEKSLSTCNMVLEEIAREGVEIIGYVCKNELQLLEETSPTSCAKMIEEQVKSKVKGGSFIPTTHWPGEESVRSSRDTLTTVDRFQAALFEICTAVAVSRWERNLNMHCRIMVDAHTGLIR</sequence>
<comment type="caution">
    <text evidence="2">The sequence shown here is derived from an EMBL/GenBank/DDBJ whole genome shotgun (WGS) entry which is preliminary data.</text>
</comment>
<accession>A0ABD6F0L4</accession>
<evidence type="ECO:0000256" key="1">
    <source>
        <dbReference type="ARBA" id="ARBA00037947"/>
    </source>
</evidence>
<evidence type="ECO:0000313" key="3">
    <source>
        <dbReference type="Proteomes" id="UP001608902"/>
    </source>
</evidence>
<organism evidence="2 3">
    <name type="scientific">Gnathostoma spinigerum</name>
    <dbReference type="NCBI Taxonomy" id="75299"/>
    <lineage>
        <taxon>Eukaryota</taxon>
        <taxon>Metazoa</taxon>
        <taxon>Ecdysozoa</taxon>
        <taxon>Nematoda</taxon>
        <taxon>Chromadorea</taxon>
        <taxon>Rhabditida</taxon>
        <taxon>Spirurina</taxon>
        <taxon>Gnathostomatomorpha</taxon>
        <taxon>Gnathostomatoidea</taxon>
        <taxon>Gnathostomatidae</taxon>
        <taxon>Gnathostoma</taxon>
    </lineage>
</organism>
<dbReference type="PANTHER" id="PTHR12093">
    <property type="entry name" value="NCK-ASSOCIATED PROTEIN 1"/>
    <property type="match status" value="1"/>
</dbReference>
<dbReference type="Proteomes" id="UP001608902">
    <property type="component" value="Unassembled WGS sequence"/>
</dbReference>
<keyword evidence="3" id="KW-1185">Reference proteome</keyword>
<evidence type="ECO:0008006" key="4">
    <source>
        <dbReference type="Google" id="ProtNLM"/>
    </source>
</evidence>
<comment type="similarity">
    <text evidence="1">Belongs to the HEM-1/HEM-2 family.</text>
</comment>
<name>A0ABD6F0L4_9BILA</name>
<protein>
    <recommendedName>
        <fullName evidence="4">Nck-associated protein 1</fullName>
    </recommendedName>
</protein>
<dbReference type="Pfam" id="PF09735">
    <property type="entry name" value="Nckap1"/>
    <property type="match status" value="1"/>
</dbReference>
<reference evidence="2 3" key="1">
    <citation type="submission" date="2024-08" db="EMBL/GenBank/DDBJ databases">
        <title>Gnathostoma spinigerum genome.</title>
        <authorList>
            <person name="Gonzalez-Bertolin B."/>
            <person name="Monzon S."/>
            <person name="Zaballos A."/>
            <person name="Jimenez P."/>
            <person name="Dekumyoy P."/>
            <person name="Varona S."/>
            <person name="Cuesta I."/>
            <person name="Sumanam S."/>
            <person name="Adisakwattana P."/>
            <person name="Gasser R.B."/>
            <person name="Hernandez-Gonzalez A."/>
            <person name="Young N.D."/>
            <person name="Perteguer M.J."/>
        </authorList>
    </citation>
    <scope>NUCLEOTIDE SEQUENCE [LARGE SCALE GENOMIC DNA]</scope>
    <source>
        <strain evidence="2">AL3</strain>
        <tissue evidence="2">Liver</tissue>
    </source>
</reference>
<evidence type="ECO:0000313" key="2">
    <source>
        <dbReference type="EMBL" id="MFH4983098.1"/>
    </source>
</evidence>
<proteinExistence type="inferred from homology"/>
<dbReference type="PANTHER" id="PTHR12093:SF10">
    <property type="entry name" value="MEMBRANE-ASSOCIATED PROTEIN HEM"/>
    <property type="match status" value="1"/>
</dbReference>